<keyword evidence="4" id="KW-1133">Transmembrane helix</keyword>
<proteinExistence type="inferred from homology"/>
<organism evidence="6 7">
    <name type="scientific">Microdochium trichocladiopsis</name>
    <dbReference type="NCBI Taxonomy" id="1682393"/>
    <lineage>
        <taxon>Eukaryota</taxon>
        <taxon>Fungi</taxon>
        <taxon>Dikarya</taxon>
        <taxon>Ascomycota</taxon>
        <taxon>Pezizomycotina</taxon>
        <taxon>Sordariomycetes</taxon>
        <taxon>Xylariomycetidae</taxon>
        <taxon>Xylariales</taxon>
        <taxon>Microdochiaceae</taxon>
        <taxon>Microdochium</taxon>
    </lineage>
</organism>
<evidence type="ECO:0000256" key="2">
    <source>
        <dbReference type="ARBA" id="ARBA00009877"/>
    </source>
</evidence>
<comment type="similarity">
    <text evidence="2">Belongs to the OXA1/ALB3/YidC family.</text>
</comment>
<dbReference type="GO" id="GO:0032977">
    <property type="term" value="F:membrane insertase activity"/>
    <property type="evidence" value="ECO:0007669"/>
    <property type="project" value="InterPro"/>
</dbReference>
<dbReference type="PANTHER" id="PTHR12428">
    <property type="entry name" value="OXA1"/>
    <property type="match status" value="1"/>
</dbReference>
<name>A0A9P8YIW0_9PEZI</name>
<evidence type="ECO:0000256" key="1">
    <source>
        <dbReference type="ARBA" id="ARBA00004141"/>
    </source>
</evidence>
<dbReference type="GeneID" id="70181681"/>
<comment type="subcellular location">
    <subcellularLocation>
        <location evidence="1">Membrane</location>
        <topology evidence="1">Multi-pass membrane protein</topology>
    </subcellularLocation>
</comment>
<keyword evidence="5" id="KW-0472">Membrane</keyword>
<evidence type="ECO:0000313" key="6">
    <source>
        <dbReference type="EMBL" id="KAH7039850.1"/>
    </source>
</evidence>
<dbReference type="EMBL" id="JAGTJQ010000001">
    <property type="protein sequence ID" value="KAH7039850.1"/>
    <property type="molecule type" value="Genomic_DNA"/>
</dbReference>
<evidence type="ECO:0000313" key="7">
    <source>
        <dbReference type="Proteomes" id="UP000756346"/>
    </source>
</evidence>
<dbReference type="OrthoDB" id="2148490at2759"/>
<keyword evidence="7" id="KW-1185">Reference proteome</keyword>
<keyword evidence="3" id="KW-0812">Transmembrane</keyword>
<reference evidence="6" key="1">
    <citation type="journal article" date="2021" name="Nat. Commun.">
        <title>Genetic determinants of endophytism in the Arabidopsis root mycobiome.</title>
        <authorList>
            <person name="Mesny F."/>
            <person name="Miyauchi S."/>
            <person name="Thiergart T."/>
            <person name="Pickel B."/>
            <person name="Atanasova L."/>
            <person name="Karlsson M."/>
            <person name="Huettel B."/>
            <person name="Barry K.W."/>
            <person name="Haridas S."/>
            <person name="Chen C."/>
            <person name="Bauer D."/>
            <person name="Andreopoulos W."/>
            <person name="Pangilinan J."/>
            <person name="LaButti K."/>
            <person name="Riley R."/>
            <person name="Lipzen A."/>
            <person name="Clum A."/>
            <person name="Drula E."/>
            <person name="Henrissat B."/>
            <person name="Kohler A."/>
            <person name="Grigoriev I.V."/>
            <person name="Martin F.M."/>
            <person name="Hacquard S."/>
        </authorList>
    </citation>
    <scope>NUCLEOTIDE SEQUENCE</scope>
    <source>
        <strain evidence="6">MPI-CAGE-CH-0230</strain>
    </source>
</reference>
<dbReference type="Proteomes" id="UP000756346">
    <property type="component" value="Unassembled WGS sequence"/>
</dbReference>
<dbReference type="GO" id="GO:0032979">
    <property type="term" value="P:protein insertion into mitochondrial inner membrane from matrix"/>
    <property type="evidence" value="ECO:0007669"/>
    <property type="project" value="TreeGrafter"/>
</dbReference>
<dbReference type="InterPro" id="IPR001708">
    <property type="entry name" value="YidC/ALB3/OXA1/COX18"/>
</dbReference>
<sequence length="399" mass="43310">MSLASRCLRPLRQPSPRTLASVLAQRPWSPTTPSSSTARVFATHGQRRSLHISPLVASVLETSQSMIVGLHNVTGTPWYLTIPLVALSVTAVFRLPFTLHNQKLLQWRTRYTPVIQAWGPTIMRRVINDGIALPQQGKAIQARTKAATKYLWKKAGLQQWKLYAGFISMPFWLVAIDSIRRLCGGPRGLLGSFILPRPEEPAPPASTPSASDSLHTSARDMVGNVDTDAASEVVVDAARSIAEPSLMTEGALWFQDLTVADPYGILPAALSFVLLMNIIPRNNARARELFGLQPAHAPLVPSKDGAGGAPPAPPQYSRLQRGFGRSMIIISALVGPLTMDLPAAIHLYWLTSACASGAATRIAAWRYPLETKIVRPCKGAELPIVRPRDGPKGPVKTIE</sequence>
<comment type="caution">
    <text evidence="6">The sequence shown here is derived from an EMBL/GenBank/DDBJ whole genome shotgun (WGS) entry which is preliminary data.</text>
</comment>
<evidence type="ECO:0000256" key="5">
    <source>
        <dbReference type="ARBA" id="ARBA00023136"/>
    </source>
</evidence>
<evidence type="ECO:0008006" key="8">
    <source>
        <dbReference type="Google" id="ProtNLM"/>
    </source>
</evidence>
<gene>
    <name evidence="6" type="ORF">B0I36DRAFT_309495</name>
</gene>
<dbReference type="GO" id="GO:0005743">
    <property type="term" value="C:mitochondrial inner membrane"/>
    <property type="evidence" value="ECO:0007669"/>
    <property type="project" value="TreeGrafter"/>
</dbReference>
<dbReference type="GO" id="GO:0033617">
    <property type="term" value="P:mitochondrial respiratory chain complex IV assembly"/>
    <property type="evidence" value="ECO:0007669"/>
    <property type="project" value="TreeGrafter"/>
</dbReference>
<dbReference type="PANTHER" id="PTHR12428:SF65">
    <property type="entry name" value="CYTOCHROME C OXIDASE ASSEMBLY PROTEIN COX18, MITOCHONDRIAL"/>
    <property type="match status" value="1"/>
</dbReference>
<evidence type="ECO:0000256" key="4">
    <source>
        <dbReference type="ARBA" id="ARBA00022989"/>
    </source>
</evidence>
<dbReference type="RefSeq" id="XP_046017905.1">
    <property type="nucleotide sequence ID" value="XM_046152135.1"/>
</dbReference>
<dbReference type="AlphaFoldDB" id="A0A9P8YIW0"/>
<evidence type="ECO:0000256" key="3">
    <source>
        <dbReference type="ARBA" id="ARBA00022692"/>
    </source>
</evidence>
<protein>
    <recommendedName>
        <fullName evidence="8">60Kd inner membrane protein-domain-containing protein</fullName>
    </recommendedName>
</protein>
<accession>A0A9P8YIW0</accession>